<proteinExistence type="predicted"/>
<dbReference type="EMBL" id="FWWV01000013">
    <property type="protein sequence ID" value="SMB83987.1"/>
    <property type="molecule type" value="Genomic_DNA"/>
</dbReference>
<name>A0A1W1USB5_9PAST</name>
<evidence type="ECO:0000313" key="2">
    <source>
        <dbReference type="Proteomes" id="UP000192408"/>
    </source>
</evidence>
<evidence type="ECO:0000313" key="1">
    <source>
        <dbReference type="EMBL" id="SMB83987.1"/>
    </source>
</evidence>
<gene>
    <name evidence="1" type="ORF">SAMN05660772_00744</name>
</gene>
<accession>A0A1W1USB5</accession>
<dbReference type="Proteomes" id="UP000192408">
    <property type="component" value="Unassembled WGS sequence"/>
</dbReference>
<reference evidence="2" key="1">
    <citation type="submission" date="2017-04" db="EMBL/GenBank/DDBJ databases">
        <authorList>
            <person name="Varghese N."/>
            <person name="Submissions S."/>
        </authorList>
    </citation>
    <scope>NUCLEOTIDE SEQUENCE [LARGE SCALE GENOMIC DNA]</scope>
    <source>
        <strain evidence="2">DSM 23072</strain>
    </source>
</reference>
<dbReference type="AlphaFoldDB" id="A0A1W1USB5"/>
<protein>
    <submittedName>
        <fullName evidence="1">Uncharacterized protein</fullName>
    </submittedName>
</protein>
<sequence length="77" mass="8541">MECDCKAQNYSEIRSAVQELFGLFLDGLRESGKSQKTNGKKAKVRFANRTLSSIQLGILDFFKNQRAVGAAEAERVA</sequence>
<organism evidence="1 2">
    <name type="scientific">Pasteurella testudinis DSM 23072</name>
    <dbReference type="NCBI Taxonomy" id="1122938"/>
    <lineage>
        <taxon>Bacteria</taxon>
        <taxon>Pseudomonadati</taxon>
        <taxon>Pseudomonadota</taxon>
        <taxon>Gammaproteobacteria</taxon>
        <taxon>Pasteurellales</taxon>
        <taxon>Pasteurellaceae</taxon>
        <taxon>Pasteurella</taxon>
    </lineage>
</organism>
<keyword evidence="2" id="KW-1185">Reference proteome</keyword>